<dbReference type="Proteomes" id="UP000053477">
    <property type="component" value="Unassembled WGS sequence"/>
</dbReference>
<feature type="compositionally biased region" description="Acidic residues" evidence="1">
    <location>
        <begin position="621"/>
        <end position="638"/>
    </location>
</feature>
<dbReference type="Pfam" id="PF18759">
    <property type="entry name" value="Plavaka"/>
    <property type="match status" value="1"/>
</dbReference>
<gene>
    <name evidence="2" type="ORF">SCHPADRAFT_821759</name>
</gene>
<reference evidence="2 3" key="1">
    <citation type="submission" date="2015-04" db="EMBL/GenBank/DDBJ databases">
        <title>Complete genome sequence of Schizopora paradoxa KUC8140, a cosmopolitan wood degrader in East Asia.</title>
        <authorList>
            <consortium name="DOE Joint Genome Institute"/>
            <person name="Min B."/>
            <person name="Park H."/>
            <person name="Jang Y."/>
            <person name="Kim J.-J."/>
            <person name="Kim K.H."/>
            <person name="Pangilinan J."/>
            <person name="Lipzen A."/>
            <person name="Riley R."/>
            <person name="Grigoriev I.V."/>
            <person name="Spatafora J.W."/>
            <person name="Choi I.-G."/>
        </authorList>
    </citation>
    <scope>NUCLEOTIDE SEQUENCE [LARGE SCALE GENOMIC DNA]</scope>
    <source>
        <strain evidence="2 3">KUC8140</strain>
    </source>
</reference>
<feature type="region of interest" description="Disordered" evidence="1">
    <location>
        <begin position="1"/>
        <end position="25"/>
    </location>
</feature>
<organism evidence="2 3">
    <name type="scientific">Schizopora paradoxa</name>
    <dbReference type="NCBI Taxonomy" id="27342"/>
    <lineage>
        <taxon>Eukaryota</taxon>
        <taxon>Fungi</taxon>
        <taxon>Dikarya</taxon>
        <taxon>Basidiomycota</taxon>
        <taxon>Agaricomycotina</taxon>
        <taxon>Agaricomycetes</taxon>
        <taxon>Hymenochaetales</taxon>
        <taxon>Schizoporaceae</taxon>
        <taxon>Schizopora</taxon>
    </lineage>
</organism>
<sequence length="869" mass="98889">MATAKPCDADGNFLPENASPSVDPPRRYDWSPFESRVQFEVAELLYIKARMSGKNINELFDIWYSSFLDEDLNQHAPFTDRAHLLATIDQIEVGDAPWHAFSIRYNGNIPETNAPKWMTDEYLVCYRDPDIVVDNFLDNPDFDGQFDCVAFEEYELGDEDNRIYSNYMSGGFANEQSDVIGEDLENEGAMFVPLIIGSDKTTVSVATGQNDFYPVYLSIGNVHNTVRRGHRNAVAVIAFLAIPNTDKKHENSDAFRMFRRQLHQSSFSKIFASMKTGMAEWKVRRCPDKHFRRTITGFGGNICDYPDQVAQACIVQGWCPKCFANHANLDGEAALPRRAELVEALVKAKTLNQLWKEDGILGNIVPFMNDFPRGDVYRIMTPDLLHQVIKGAFKDHLVKWICLYLENKFGEAKSNALLAEMDRRIAAVPAFANLRRFAEGRGFKQWTGDDSKALMKVYLPAIRGIVPDDMVRAIRSFMDFCYLARRNVINKSGLKEMQKCLNEFRHYRKIFIITGVRKNFNLPRQHAIFHFVLHIMEFAAPNGLCTSITESKHIVAVKRPWRSSNKNQPLKQMLLTNQRFDKMAAARVNFSDRGMLKGSSLDDAENDNFISADGSTTISDENGDDGEKDDNEDEDDGALEGKRIDGEVLLALHHQKKYPLDFDSIGALPSVGVIDLKERVIKYLRSQLEGELNAEEPILLTSRPYVYHSATAIFYSPSDPSGDGGMRREMIRASPSWRKQGPRYDCVYVVTNPDVPGFKSLHVARALLFFAFEYLGQRHECALIQWFEKVDEKPDELTGMWVVEKDILDSGSQRTSVVHIDTILRAAHLIPVYGTSPLDIYHDHRKSLDIFDKFYVNKYIDSHANEVAF</sequence>
<dbReference type="EMBL" id="KQ085907">
    <property type="protein sequence ID" value="KLO17200.1"/>
    <property type="molecule type" value="Genomic_DNA"/>
</dbReference>
<dbReference type="AlphaFoldDB" id="A0A0H2RYM9"/>
<accession>A0A0H2RYM9</accession>
<name>A0A0H2RYM9_9AGAM</name>
<dbReference type="InterPro" id="IPR041078">
    <property type="entry name" value="Plavaka"/>
</dbReference>
<protein>
    <submittedName>
        <fullName evidence="2">Uncharacterized protein</fullName>
    </submittedName>
</protein>
<proteinExistence type="predicted"/>
<dbReference type="OrthoDB" id="3199698at2759"/>
<keyword evidence="3" id="KW-1185">Reference proteome</keyword>
<dbReference type="InParanoid" id="A0A0H2RYM9"/>
<evidence type="ECO:0000256" key="1">
    <source>
        <dbReference type="SAM" id="MobiDB-lite"/>
    </source>
</evidence>
<dbReference type="STRING" id="27342.A0A0H2RYM9"/>
<evidence type="ECO:0000313" key="3">
    <source>
        <dbReference type="Proteomes" id="UP000053477"/>
    </source>
</evidence>
<feature type="region of interest" description="Disordered" evidence="1">
    <location>
        <begin position="611"/>
        <end position="640"/>
    </location>
</feature>
<evidence type="ECO:0000313" key="2">
    <source>
        <dbReference type="EMBL" id="KLO17200.1"/>
    </source>
</evidence>